<dbReference type="EMBL" id="MIKF01000365">
    <property type="protein sequence ID" value="RTE71557.1"/>
    <property type="molecule type" value="Genomic_DNA"/>
</dbReference>
<feature type="region of interest" description="Disordered" evidence="1">
    <location>
        <begin position="1"/>
        <end position="41"/>
    </location>
</feature>
<proteinExistence type="predicted"/>
<evidence type="ECO:0000313" key="3">
    <source>
        <dbReference type="Proteomes" id="UP000287124"/>
    </source>
</evidence>
<gene>
    <name evidence="2" type="ORF">BHE90_014034</name>
</gene>
<protein>
    <submittedName>
        <fullName evidence="2">Uncharacterized protein</fullName>
    </submittedName>
</protein>
<reference evidence="2 3" key="1">
    <citation type="submission" date="2017-06" db="EMBL/GenBank/DDBJ databases">
        <title>Comparative genomic analysis of Ambrosia Fusariam Clade fungi.</title>
        <authorList>
            <person name="Stajich J.E."/>
            <person name="Carrillo J."/>
            <person name="Kijimoto T."/>
            <person name="Eskalen A."/>
            <person name="O'Donnell K."/>
            <person name="Kasson M."/>
        </authorList>
    </citation>
    <scope>NUCLEOTIDE SEQUENCE [LARGE SCALE GENOMIC DNA]</scope>
    <source>
        <strain evidence="2 3">UCR1854</strain>
    </source>
</reference>
<accession>A0A430L735</accession>
<name>A0A430L735_9HYPO</name>
<keyword evidence="3" id="KW-1185">Reference proteome</keyword>
<evidence type="ECO:0000256" key="1">
    <source>
        <dbReference type="SAM" id="MobiDB-lite"/>
    </source>
</evidence>
<dbReference type="AlphaFoldDB" id="A0A430L735"/>
<feature type="region of interest" description="Disordered" evidence="1">
    <location>
        <begin position="57"/>
        <end position="90"/>
    </location>
</feature>
<feature type="compositionally biased region" description="Basic and acidic residues" evidence="1">
    <location>
        <begin position="75"/>
        <end position="90"/>
    </location>
</feature>
<dbReference type="Proteomes" id="UP000287124">
    <property type="component" value="Unassembled WGS sequence"/>
</dbReference>
<organism evidence="2 3">
    <name type="scientific">Fusarium euwallaceae</name>
    <dbReference type="NCBI Taxonomy" id="1147111"/>
    <lineage>
        <taxon>Eukaryota</taxon>
        <taxon>Fungi</taxon>
        <taxon>Dikarya</taxon>
        <taxon>Ascomycota</taxon>
        <taxon>Pezizomycotina</taxon>
        <taxon>Sordariomycetes</taxon>
        <taxon>Hypocreomycetidae</taxon>
        <taxon>Hypocreales</taxon>
        <taxon>Nectriaceae</taxon>
        <taxon>Fusarium</taxon>
        <taxon>Fusarium solani species complex</taxon>
    </lineage>
</organism>
<evidence type="ECO:0000313" key="2">
    <source>
        <dbReference type="EMBL" id="RTE71557.1"/>
    </source>
</evidence>
<sequence>MRRVSMGWETTSSSEQKKTHSIKKSSPHAISSDPPGHDEIGSRITAFSNYLLKTLLQNKHRPEKAQATLSRNLRQPREKSREAKRLEANLRDPIAQYHAACRPLAFSSFDKPPPPGLDDATSLSTRPRV</sequence>
<comment type="caution">
    <text evidence="2">The sequence shown here is derived from an EMBL/GenBank/DDBJ whole genome shotgun (WGS) entry which is preliminary data.</text>
</comment>
<feature type="region of interest" description="Disordered" evidence="1">
    <location>
        <begin position="105"/>
        <end position="129"/>
    </location>
</feature>